<dbReference type="Proteomes" id="UP000256269">
    <property type="component" value="Unassembled WGS sequence"/>
</dbReference>
<accession>A0A3E0GXI0</accession>
<evidence type="ECO:0000313" key="2">
    <source>
        <dbReference type="Proteomes" id="UP000256269"/>
    </source>
</evidence>
<comment type="caution">
    <text evidence="1">The sequence shown here is derived from an EMBL/GenBank/DDBJ whole genome shotgun (WGS) entry which is preliminary data.</text>
</comment>
<evidence type="ECO:0008006" key="3">
    <source>
        <dbReference type="Google" id="ProtNLM"/>
    </source>
</evidence>
<gene>
    <name evidence="1" type="ORF">BCF44_1205</name>
</gene>
<dbReference type="EMBL" id="QUNO01000020">
    <property type="protein sequence ID" value="REH32934.1"/>
    <property type="molecule type" value="Genomic_DNA"/>
</dbReference>
<sequence>MPVLMTACPAEWSEERRQGVAAMVVATLRGLLLERLVGDPATADAGLAALLSTLALLDPR</sequence>
<protein>
    <recommendedName>
        <fullName evidence="3">TetR family transcriptional regulator</fullName>
    </recommendedName>
</protein>
<organism evidence="1 2">
    <name type="scientific">Kutzneria buriramensis</name>
    <dbReference type="NCBI Taxonomy" id="1045776"/>
    <lineage>
        <taxon>Bacteria</taxon>
        <taxon>Bacillati</taxon>
        <taxon>Actinomycetota</taxon>
        <taxon>Actinomycetes</taxon>
        <taxon>Pseudonocardiales</taxon>
        <taxon>Pseudonocardiaceae</taxon>
        <taxon>Kutzneria</taxon>
    </lineage>
</organism>
<dbReference type="AlphaFoldDB" id="A0A3E0GXI0"/>
<name>A0A3E0GXI0_9PSEU</name>
<evidence type="ECO:0000313" key="1">
    <source>
        <dbReference type="EMBL" id="REH32934.1"/>
    </source>
</evidence>
<keyword evidence="2" id="KW-1185">Reference proteome</keyword>
<reference evidence="1 2" key="1">
    <citation type="submission" date="2018-08" db="EMBL/GenBank/DDBJ databases">
        <title>Genomic Encyclopedia of Archaeal and Bacterial Type Strains, Phase II (KMG-II): from individual species to whole genera.</title>
        <authorList>
            <person name="Goeker M."/>
        </authorList>
    </citation>
    <scope>NUCLEOTIDE SEQUENCE [LARGE SCALE GENOMIC DNA]</scope>
    <source>
        <strain evidence="1 2">DSM 45791</strain>
    </source>
</reference>
<dbReference type="RefSeq" id="WP_394468221.1">
    <property type="nucleotide sequence ID" value="NZ_CP144375.1"/>
</dbReference>
<proteinExistence type="predicted"/>